<dbReference type="GO" id="GO:0030246">
    <property type="term" value="F:carbohydrate binding"/>
    <property type="evidence" value="ECO:0007669"/>
    <property type="project" value="UniProtKB-KW"/>
</dbReference>
<reference evidence="7" key="2">
    <citation type="submission" date="2025-09" db="UniProtKB">
        <authorList>
            <consortium name="Ensembl"/>
        </authorList>
    </citation>
    <scope>IDENTIFICATION</scope>
</reference>
<dbReference type="GeneID" id="107101945"/>
<evidence type="ECO:0000259" key="6">
    <source>
        <dbReference type="PROSITE" id="PS50041"/>
    </source>
</evidence>
<dbReference type="GeneTree" id="ENSGT01030000234575"/>
<dbReference type="SUPFAM" id="SSF56436">
    <property type="entry name" value="C-type lectin-like"/>
    <property type="match status" value="1"/>
</dbReference>
<keyword evidence="2" id="KW-1015">Disulfide bond</keyword>
<dbReference type="InterPro" id="IPR001304">
    <property type="entry name" value="C-type_lectin-like"/>
</dbReference>
<keyword evidence="3" id="KW-0325">Glycoprotein</keyword>
<dbReference type="PROSITE" id="PS50041">
    <property type="entry name" value="C_TYPE_LECTIN_2"/>
    <property type="match status" value="1"/>
</dbReference>
<keyword evidence="8" id="KW-1185">Reference proteome</keyword>
<feature type="domain" description="C-type lectin" evidence="6">
    <location>
        <begin position="103"/>
        <end position="231"/>
    </location>
</feature>
<dbReference type="Pfam" id="PF00059">
    <property type="entry name" value="Lectin_C"/>
    <property type="match status" value="1"/>
</dbReference>
<feature type="transmembrane region" description="Helical" evidence="5">
    <location>
        <begin position="29"/>
        <end position="49"/>
    </location>
</feature>
<dbReference type="CDD" id="cd03590">
    <property type="entry name" value="CLECT_DC-SIGN_like"/>
    <property type="match status" value="1"/>
</dbReference>
<reference evidence="7" key="1">
    <citation type="submission" date="2025-08" db="UniProtKB">
        <authorList>
            <consortium name="Ensembl"/>
        </authorList>
    </citation>
    <scope>IDENTIFICATION</scope>
</reference>
<evidence type="ECO:0000313" key="7">
    <source>
        <dbReference type="Ensembl" id="ENSCVAP00000024523.1"/>
    </source>
</evidence>
<dbReference type="Proteomes" id="UP000265020">
    <property type="component" value="Unassembled WGS sequence"/>
</dbReference>
<keyword evidence="5" id="KW-0472">Membrane</keyword>
<dbReference type="OrthoDB" id="2142683at2759"/>
<protein>
    <submittedName>
        <fullName evidence="7">C-type lectin domain family 4 member E-like</fullName>
    </submittedName>
</protein>
<keyword evidence="4" id="KW-0175">Coiled coil</keyword>
<evidence type="ECO:0000313" key="8">
    <source>
        <dbReference type="Proteomes" id="UP000265020"/>
    </source>
</evidence>
<keyword evidence="5" id="KW-1133">Transmembrane helix</keyword>
<dbReference type="AlphaFoldDB" id="A0A3Q2DXB0"/>
<evidence type="ECO:0000256" key="4">
    <source>
        <dbReference type="SAM" id="Coils"/>
    </source>
</evidence>
<name>A0A3Q2DXB0_CYPVA</name>
<dbReference type="RefSeq" id="XP_015256525.1">
    <property type="nucleotide sequence ID" value="XM_015401039.1"/>
</dbReference>
<dbReference type="PANTHER" id="PTHR46490:SF6">
    <property type="entry name" value="ASIALOGLYCOPROTEIN RECEPTOR 1-LIKE-RELATED"/>
    <property type="match status" value="1"/>
</dbReference>
<keyword evidence="1" id="KW-0430">Lectin</keyword>
<evidence type="ECO:0000256" key="3">
    <source>
        <dbReference type="ARBA" id="ARBA00023180"/>
    </source>
</evidence>
<feature type="coiled-coil region" evidence="4">
    <location>
        <begin position="52"/>
        <end position="79"/>
    </location>
</feature>
<evidence type="ECO:0000256" key="5">
    <source>
        <dbReference type="SAM" id="Phobius"/>
    </source>
</evidence>
<dbReference type="SMART" id="SM00034">
    <property type="entry name" value="CLECT"/>
    <property type="match status" value="1"/>
</dbReference>
<dbReference type="InterPro" id="IPR016186">
    <property type="entry name" value="C-type_lectin-like/link_sf"/>
</dbReference>
<dbReference type="Gene3D" id="3.10.100.10">
    <property type="entry name" value="Mannose-Binding Protein A, subunit A"/>
    <property type="match status" value="1"/>
</dbReference>
<dbReference type="RefSeq" id="XP_015256526.1">
    <property type="nucleotide sequence ID" value="XM_015401040.1"/>
</dbReference>
<organism evidence="7 8">
    <name type="scientific">Cyprinodon variegatus</name>
    <name type="common">Sheepshead minnow</name>
    <dbReference type="NCBI Taxonomy" id="28743"/>
    <lineage>
        <taxon>Eukaryota</taxon>
        <taxon>Metazoa</taxon>
        <taxon>Chordata</taxon>
        <taxon>Craniata</taxon>
        <taxon>Vertebrata</taxon>
        <taxon>Euteleostomi</taxon>
        <taxon>Actinopterygii</taxon>
        <taxon>Neopterygii</taxon>
        <taxon>Teleostei</taxon>
        <taxon>Neoteleostei</taxon>
        <taxon>Acanthomorphata</taxon>
        <taxon>Ovalentaria</taxon>
        <taxon>Atherinomorphae</taxon>
        <taxon>Cyprinodontiformes</taxon>
        <taxon>Cyprinodontidae</taxon>
        <taxon>Cyprinodon</taxon>
    </lineage>
</organism>
<dbReference type="Ensembl" id="ENSCVAT00000003970.1">
    <property type="protein sequence ID" value="ENSCVAP00000024523.1"/>
    <property type="gene ID" value="ENSCVAG00000008672.1"/>
</dbReference>
<keyword evidence="5" id="KW-0812">Transmembrane</keyword>
<dbReference type="InterPro" id="IPR052309">
    <property type="entry name" value="C-type_Lectin_Domain_Fam1"/>
</dbReference>
<proteinExistence type="predicted"/>
<dbReference type="InterPro" id="IPR033989">
    <property type="entry name" value="CD209-like_CTLD"/>
</dbReference>
<dbReference type="RefSeq" id="XP_015256527.1">
    <property type="nucleotide sequence ID" value="XM_015401041.1"/>
</dbReference>
<evidence type="ECO:0000256" key="1">
    <source>
        <dbReference type="ARBA" id="ARBA00022734"/>
    </source>
</evidence>
<evidence type="ECO:0000256" key="2">
    <source>
        <dbReference type="ARBA" id="ARBA00023157"/>
    </source>
</evidence>
<accession>A0A3Q2DXB0</accession>
<dbReference type="PANTHER" id="PTHR46490">
    <property type="entry name" value="C-TYPE LECTIN DOMAIN FAMILY 12 MEMBER A-RELATED"/>
    <property type="match status" value="1"/>
</dbReference>
<sequence length="244" mass="27816">MRRNFEKAEAAASQQENPTRTSRLRIERIVLLVLGFLLAAALIVIYRLAFQMIQTNQAVQTLKEENEVLRRNVSEINQCSPCSPPPKVKNETCWKCEAGWELHGGNCYYFSTNKSSWENGRRLCKDLEGDLVKIDSRDEQIFLAERLKELMKDDDDKFWIGLTDSAEEGRWLWVDGSLLNESFWKDQEPDNLSKDGASQADCGRMGEKKGVDNLKSWFDISCLYLQKSICEKGAGTIQSSSVCV</sequence>
<dbReference type="InterPro" id="IPR016187">
    <property type="entry name" value="CTDL_fold"/>
</dbReference>
<dbReference type="KEGG" id="cvg:107101945"/>